<name>A0A0L6VZI2_9FIRM</name>
<dbReference type="PANTHER" id="PTHR23308">
    <property type="entry name" value="NUCLEAR INHIBITOR OF PROTEIN PHOSPHATASE-1"/>
    <property type="match status" value="1"/>
</dbReference>
<sequence>MGFWTKVEQWSEKHIEGFFKQKFTGSIQPAEIAKMIAREMRDKKTVSVSKIYIPNEYTVFVGDKDWEQISSMVGSLARELQDFVAAKAKQRNYAMVGPPQIKFEKDERVMPGFVEVKSRFSEALPDEKPATDNGHSPFEHTIVVNREDMFSSLAGTTKNRAFEDTFVQDKFKIIASLTVTTAGGHLQKFPLGTKPITIGRRRTCDLSLLDENVSRLHADITYADGYHFIVDHGSTNGVFVNGQRVMKKKLMDGDTIKLGNTIIEYKVV</sequence>
<dbReference type="InterPro" id="IPR000253">
    <property type="entry name" value="FHA_dom"/>
</dbReference>
<dbReference type="Proteomes" id="UP000037175">
    <property type="component" value="Unassembled WGS sequence"/>
</dbReference>
<evidence type="ECO:0000313" key="3">
    <source>
        <dbReference type="Proteomes" id="UP000037175"/>
    </source>
</evidence>
<dbReference type="InterPro" id="IPR050923">
    <property type="entry name" value="Cell_Proc_Reg/RNA_Proc"/>
</dbReference>
<dbReference type="CDD" id="cd00060">
    <property type="entry name" value="FHA"/>
    <property type="match status" value="1"/>
</dbReference>
<comment type="caution">
    <text evidence="2">The sequence shown here is derived from an EMBL/GenBank/DDBJ whole genome shotgun (WGS) entry which is preliminary data.</text>
</comment>
<accession>A0A0L6VZI2</accession>
<dbReference type="Gene3D" id="2.60.200.20">
    <property type="match status" value="1"/>
</dbReference>
<evidence type="ECO:0000313" key="2">
    <source>
        <dbReference type="EMBL" id="KNZ68737.1"/>
    </source>
</evidence>
<dbReference type="EMBL" id="LGTE01000023">
    <property type="protein sequence ID" value="KNZ68737.1"/>
    <property type="molecule type" value="Genomic_DNA"/>
</dbReference>
<dbReference type="AlphaFoldDB" id="A0A0L6VZI2"/>
<proteinExistence type="predicted"/>
<dbReference type="Pfam" id="PF12401">
    <property type="entry name" value="FhaA_N"/>
    <property type="match status" value="1"/>
</dbReference>
<dbReference type="InterPro" id="IPR008984">
    <property type="entry name" value="SMAD_FHA_dom_sf"/>
</dbReference>
<feature type="domain" description="FHA" evidence="1">
    <location>
        <begin position="196"/>
        <end position="245"/>
    </location>
</feature>
<dbReference type="PROSITE" id="PS50006">
    <property type="entry name" value="FHA_DOMAIN"/>
    <property type="match status" value="1"/>
</dbReference>
<dbReference type="SMART" id="SM00240">
    <property type="entry name" value="FHA"/>
    <property type="match status" value="1"/>
</dbReference>
<evidence type="ECO:0000259" key="1">
    <source>
        <dbReference type="PROSITE" id="PS50006"/>
    </source>
</evidence>
<dbReference type="InterPro" id="IPR022128">
    <property type="entry name" value="FhaA_N"/>
</dbReference>
<dbReference type="SUPFAM" id="SSF49879">
    <property type="entry name" value="SMAD/FHA domain"/>
    <property type="match status" value="1"/>
</dbReference>
<dbReference type="RefSeq" id="WP_052218738.1">
    <property type="nucleotide sequence ID" value="NZ_LGTE01000023.1"/>
</dbReference>
<organism evidence="2 3">
    <name type="scientific">Thermincola ferriacetica</name>
    <dbReference type="NCBI Taxonomy" id="281456"/>
    <lineage>
        <taxon>Bacteria</taxon>
        <taxon>Bacillati</taxon>
        <taxon>Bacillota</taxon>
        <taxon>Clostridia</taxon>
        <taxon>Eubacteriales</taxon>
        <taxon>Thermincolaceae</taxon>
        <taxon>Thermincola</taxon>
    </lineage>
</organism>
<keyword evidence="3" id="KW-1185">Reference proteome</keyword>
<dbReference type="Gene3D" id="3.30.2320.60">
    <property type="entry name" value="FhaA, phosphopeptide-binding domain (DUF3662)"/>
    <property type="match status" value="1"/>
</dbReference>
<reference evidence="3" key="1">
    <citation type="submission" date="2015-07" db="EMBL/GenBank/DDBJ databases">
        <title>Complete Genome of Thermincola ferriacetica strain Z-0001T.</title>
        <authorList>
            <person name="Lusk B."/>
            <person name="Badalamenti J.P."/>
            <person name="Parameswaran P."/>
            <person name="Bond D.R."/>
            <person name="Torres C.I."/>
        </authorList>
    </citation>
    <scope>NUCLEOTIDE SEQUENCE [LARGE SCALE GENOMIC DNA]</scope>
    <source>
        <strain evidence="3">Z-0001</strain>
    </source>
</reference>
<gene>
    <name evidence="2" type="ORF">Tfer_2732</name>
</gene>
<protein>
    <submittedName>
        <fullName evidence="2">FHA domain-containing protein</fullName>
    </submittedName>
</protein>
<dbReference type="Pfam" id="PF00498">
    <property type="entry name" value="FHA"/>
    <property type="match status" value="1"/>
</dbReference>
<dbReference type="InterPro" id="IPR042287">
    <property type="entry name" value="FhaA_N_sf"/>
</dbReference>